<dbReference type="EMBL" id="GDID01006843">
    <property type="protein sequence ID" value="JAP89763.1"/>
    <property type="molecule type" value="Transcribed_RNA"/>
</dbReference>
<dbReference type="SUPFAM" id="SSF82185">
    <property type="entry name" value="Histone H3 K4-specific methyltransferase SET7/9 N-terminal domain"/>
    <property type="match status" value="1"/>
</dbReference>
<protein>
    <recommendedName>
        <fullName evidence="2">MORN repeat-containing protein</fullName>
    </recommendedName>
</protein>
<evidence type="ECO:0008006" key="2">
    <source>
        <dbReference type="Google" id="ProtNLM"/>
    </source>
</evidence>
<feature type="non-terminal residue" evidence="1">
    <location>
        <position position="1"/>
    </location>
</feature>
<name>A0A146JYK2_9EUKA</name>
<evidence type="ECO:0000313" key="1">
    <source>
        <dbReference type="EMBL" id="JAP89763.1"/>
    </source>
</evidence>
<sequence length="496" mass="56541">ERLPLVVMGNELSFFDGEIRNGQPTKGSVYFTSAFNDVGLIKFEGDIEKITYSGNHSVILVSGYGRMYELVDTPTGRQLAISDGYFKENQLYGNASITTSQSTFSYGKFGVSLEEITQNKYNTVTLQRMQDQKLLQKTICSQDLQFDSDLIKTDSAILNINNQIHKIQPLIKQIYPAGLHQINGEVKEIYQKSIFGKLFIDGIDTRLRFIQTNGKKFEFEDGEVLFGTLSTPEYEYHGQFNANYQKHGKGTIKLAGENEKEAYFCEDQEVNYIVEPEIYQKVEFLSEPEIGMKINGQLHGYYENQNKKEIYQHGTLIKKISFQNDEKKVKFSGDEVSGYTGEIITSEMNFKGKLTLDGQVGGEGTITLNDQTVIRGCFRQMRRDGFCTITKGELWFQGIFEENMLKQLISFNNQNGDGYRLQEGKAVIRSKKQKAIYEGEVDDNMRPHGKGKVKLINGKWMKGQWNLGQLNDENGLFGFQGQVQWGKVEFCIDMEI</sequence>
<reference evidence="1" key="1">
    <citation type="submission" date="2015-07" db="EMBL/GenBank/DDBJ databases">
        <title>Adaptation to a free-living lifestyle via gene acquisitions in the diplomonad Trepomonas sp. PC1.</title>
        <authorList>
            <person name="Xu F."/>
            <person name="Jerlstrom-Hultqvist J."/>
            <person name="Kolisko M."/>
            <person name="Simpson A.G.B."/>
            <person name="Roger A.J."/>
            <person name="Svard S.G."/>
            <person name="Andersson J.O."/>
        </authorList>
    </citation>
    <scope>NUCLEOTIDE SEQUENCE</scope>
    <source>
        <strain evidence="1">PC1</strain>
    </source>
</reference>
<feature type="non-terminal residue" evidence="1">
    <location>
        <position position="496"/>
    </location>
</feature>
<gene>
    <name evidence="1" type="ORF">TPC1_30742</name>
</gene>
<dbReference type="AlphaFoldDB" id="A0A146JYK2"/>
<accession>A0A146JYK2</accession>
<organism evidence="1">
    <name type="scientific">Trepomonas sp. PC1</name>
    <dbReference type="NCBI Taxonomy" id="1076344"/>
    <lineage>
        <taxon>Eukaryota</taxon>
        <taxon>Metamonada</taxon>
        <taxon>Diplomonadida</taxon>
        <taxon>Hexamitidae</taxon>
        <taxon>Hexamitinae</taxon>
        <taxon>Trepomonas</taxon>
    </lineage>
</organism>
<proteinExistence type="predicted"/>